<evidence type="ECO:0000313" key="2">
    <source>
        <dbReference type="EMBL" id="QLB41738.1"/>
    </source>
</evidence>
<accession>A0A7D5E1K4</accession>
<evidence type="ECO:0000313" key="3">
    <source>
        <dbReference type="Proteomes" id="UP000509660"/>
    </source>
</evidence>
<organism evidence="1 3">
    <name type="scientific">Mannheimia pernigra</name>
    <dbReference type="NCBI Taxonomy" id="111844"/>
    <lineage>
        <taxon>Bacteria</taxon>
        <taxon>Pseudomonadati</taxon>
        <taxon>Pseudomonadota</taxon>
        <taxon>Gammaproteobacteria</taxon>
        <taxon>Pasteurellales</taxon>
        <taxon>Pasteurellaceae</taxon>
        <taxon>Mannheimia</taxon>
    </lineage>
</organism>
<dbReference type="Proteomes" id="UP000509784">
    <property type="component" value="Chromosome"/>
</dbReference>
<dbReference type="KEGG" id="mpeg:HV560_02245"/>
<dbReference type="EMBL" id="CP055305">
    <property type="protein sequence ID" value="QLB41738.1"/>
    <property type="molecule type" value="Genomic_DNA"/>
</dbReference>
<dbReference type="RefSeq" id="WP_176809446.1">
    <property type="nucleotide sequence ID" value="NZ_CP055305.1"/>
</dbReference>
<protein>
    <submittedName>
        <fullName evidence="1">Uncharacterized protein</fullName>
    </submittedName>
</protein>
<keyword evidence="3" id="KW-1185">Reference proteome</keyword>
<sequence>MFGSNRDTQSRFVAQNRPFTPYTSSEIEALIAGYVEVADDRAYNGRCFVKAGKKWIHNLNALRKKLSDAYGRYIDDEELEAGYPEGFGYDVANYYSRHNRMTLAENKEFQKLMQAVKLH</sequence>
<proteinExistence type="predicted"/>
<gene>
    <name evidence="1" type="ORF">HV559_02120</name>
    <name evidence="2" type="ORF">HV560_02245</name>
</gene>
<evidence type="ECO:0000313" key="4">
    <source>
        <dbReference type="Proteomes" id="UP000509784"/>
    </source>
</evidence>
<dbReference type="Proteomes" id="UP000509660">
    <property type="component" value="Chromosome"/>
</dbReference>
<evidence type="ECO:0000313" key="1">
    <source>
        <dbReference type="EMBL" id="QLB39768.1"/>
    </source>
</evidence>
<dbReference type="EMBL" id="CP055306">
    <property type="protein sequence ID" value="QLB39768.1"/>
    <property type="molecule type" value="Genomic_DNA"/>
</dbReference>
<reference evidence="3 4" key="1">
    <citation type="submission" date="2020-06" db="EMBL/GenBank/DDBJ databases">
        <title>Mannheimia pernigra sp. nov. isolated from bovine respiratory tract.</title>
        <authorList>
            <person name="Kuhnert P."/>
            <person name="Akarsu-Egger H."/>
        </authorList>
    </citation>
    <scope>NUCLEOTIDE SEQUENCE [LARGE SCALE GENOMIC DNA]</scope>
    <source>
        <strain evidence="2 4">17CN0883</strain>
        <strain evidence="1 3">BNO311</strain>
    </source>
</reference>
<dbReference type="AlphaFoldDB" id="A0A7D5E1K4"/>
<name>A0A7D5E1K4_9PAST</name>